<protein>
    <submittedName>
        <fullName evidence="10">Membrane protein</fullName>
    </submittedName>
</protein>
<comment type="similarity">
    <text evidence="2">Belongs to the lipase maturation factor family.</text>
</comment>
<dbReference type="InterPro" id="IPR009613">
    <property type="entry name" value="LMF"/>
</dbReference>
<feature type="domain" description="Lipase maturation factor 1/2 N-terminal" evidence="8">
    <location>
        <begin position="121"/>
        <end position="270"/>
    </location>
</feature>
<feature type="transmembrane region" description="Helical" evidence="7">
    <location>
        <begin position="244"/>
        <end position="263"/>
    </location>
</feature>
<keyword evidence="4" id="KW-0256">Endoplasmic reticulum</keyword>
<evidence type="ECO:0000313" key="11">
    <source>
        <dbReference type="Proteomes" id="UP000037023"/>
    </source>
</evidence>
<organism evidence="10 11">
    <name type="scientific">Streptomyces viridochromogenes</name>
    <dbReference type="NCBI Taxonomy" id="1938"/>
    <lineage>
        <taxon>Bacteria</taxon>
        <taxon>Bacillati</taxon>
        <taxon>Actinomycetota</taxon>
        <taxon>Actinomycetes</taxon>
        <taxon>Kitasatosporales</taxon>
        <taxon>Streptomycetaceae</taxon>
        <taxon>Streptomyces</taxon>
    </lineage>
</organism>
<dbReference type="EMBL" id="LGUP01000383">
    <property type="protein sequence ID" value="KOG12119.1"/>
    <property type="molecule type" value="Genomic_DNA"/>
</dbReference>
<feature type="transmembrane region" description="Helical" evidence="7">
    <location>
        <begin position="283"/>
        <end position="301"/>
    </location>
</feature>
<gene>
    <name evidence="10" type="ORF">ADK34_32685</name>
</gene>
<name>A0A0L8JF25_STRVR</name>
<evidence type="ECO:0000313" key="10">
    <source>
        <dbReference type="EMBL" id="KOG12119.1"/>
    </source>
</evidence>
<dbReference type="PATRIC" id="fig|1938.6.peg.7027"/>
<feature type="transmembrane region" description="Helical" evidence="7">
    <location>
        <begin position="71"/>
        <end position="90"/>
    </location>
</feature>
<dbReference type="Proteomes" id="UP000037023">
    <property type="component" value="Unassembled WGS sequence"/>
</dbReference>
<evidence type="ECO:0000256" key="6">
    <source>
        <dbReference type="ARBA" id="ARBA00023136"/>
    </source>
</evidence>
<evidence type="ECO:0000256" key="5">
    <source>
        <dbReference type="ARBA" id="ARBA00022989"/>
    </source>
</evidence>
<evidence type="ECO:0000256" key="1">
    <source>
        <dbReference type="ARBA" id="ARBA00004477"/>
    </source>
</evidence>
<feature type="transmembrane region" description="Helical" evidence="7">
    <location>
        <begin position="96"/>
        <end position="116"/>
    </location>
</feature>
<accession>A0A0L8JF25</accession>
<reference evidence="10 11" key="1">
    <citation type="submission" date="2015-06" db="EMBL/GenBank/DDBJ databases">
        <authorList>
            <person name="Hoefler B.C."/>
            <person name="Straight P.D."/>
        </authorList>
    </citation>
    <scope>NUCLEOTIDE SEQUENCE [LARGE SCALE GENOMIC DNA]</scope>
    <source>
        <strain evidence="10 11">NRRL 3427</strain>
    </source>
</reference>
<evidence type="ECO:0000256" key="2">
    <source>
        <dbReference type="ARBA" id="ARBA00005512"/>
    </source>
</evidence>
<comment type="subcellular location">
    <subcellularLocation>
        <location evidence="1">Endoplasmic reticulum membrane</location>
        <topology evidence="1">Multi-pass membrane protein</topology>
    </subcellularLocation>
</comment>
<sequence>MEWFTAPDHWLSRIVFQRGLAGLYCVAFLSAALQFRALIGERGMLPVPEYVRRTRPRHTPSLFHWRYSDRLFATVSWSGAALALALVAGVGDAVPLAVSMLLWFVLWALYLSIVNVGQTWYSFGWESLLLETGFLAVFLGNDDTGPPVLVLFLLRWLLFRVEFGAGLIKIRGDACWRNLTCLYHHHETQPMPGPLSWFFHHLPRPLHRVEAAANHVVQLLVPFLLFTPQPVATIAAGLMIATQLWLVLSGNFAWLNWITIVLALSAVDASPLTGSHPQPDPPLWYVVLVVLVTVFVLVRSYRPVRNLLSRHQAMNRSYDPFHLVNTYGAFGTVGRIRDEIVVEGTDDPAPHPGTVWREYGFKGKPGDLRRLPRQFAPYHLRLDWLMWFAALSPGYAREWFGPFVERLLDGDRDTLRLLAHNPFPDAPPTHVRARLYRYRYTTWRELRSTGAWWHRTLVREYLPPTRLLRPSVDDR</sequence>
<evidence type="ECO:0000256" key="4">
    <source>
        <dbReference type="ARBA" id="ARBA00022824"/>
    </source>
</evidence>
<dbReference type="PANTHER" id="PTHR14463">
    <property type="entry name" value="LIPASE MATURATION FACTOR"/>
    <property type="match status" value="1"/>
</dbReference>
<dbReference type="RefSeq" id="WP_033206646.1">
    <property type="nucleotide sequence ID" value="NZ_LGUP01000383.1"/>
</dbReference>
<keyword evidence="3 7" id="KW-0812">Transmembrane</keyword>
<evidence type="ECO:0000256" key="3">
    <source>
        <dbReference type="ARBA" id="ARBA00022692"/>
    </source>
</evidence>
<dbReference type="OrthoDB" id="9793230at2"/>
<keyword evidence="6 7" id="KW-0472">Membrane</keyword>
<dbReference type="InterPro" id="IPR057434">
    <property type="entry name" value="LMF1/2_N"/>
</dbReference>
<dbReference type="InterPro" id="IPR057433">
    <property type="entry name" value="LMF1/2_C"/>
</dbReference>
<dbReference type="Pfam" id="PF06762">
    <property type="entry name" value="LMF1"/>
    <property type="match status" value="1"/>
</dbReference>
<comment type="caution">
    <text evidence="10">The sequence shown here is derived from an EMBL/GenBank/DDBJ whole genome shotgun (WGS) entry which is preliminary data.</text>
</comment>
<dbReference type="Pfam" id="PF25179">
    <property type="entry name" value="LMF1_C"/>
    <property type="match status" value="1"/>
</dbReference>
<dbReference type="AlphaFoldDB" id="A0A0L8JF25"/>
<keyword evidence="5 7" id="KW-1133">Transmembrane helix</keyword>
<dbReference type="GO" id="GO:0051604">
    <property type="term" value="P:protein maturation"/>
    <property type="evidence" value="ECO:0007669"/>
    <property type="project" value="InterPro"/>
</dbReference>
<feature type="domain" description="Lipase maturation factor 1/2 C-terminal" evidence="9">
    <location>
        <begin position="323"/>
        <end position="463"/>
    </location>
</feature>
<feature type="transmembrane region" description="Helical" evidence="7">
    <location>
        <begin position="20"/>
        <end position="39"/>
    </location>
</feature>
<evidence type="ECO:0000259" key="8">
    <source>
        <dbReference type="Pfam" id="PF06762"/>
    </source>
</evidence>
<evidence type="ECO:0000256" key="7">
    <source>
        <dbReference type="SAM" id="Phobius"/>
    </source>
</evidence>
<proteinExistence type="inferred from homology"/>
<evidence type="ECO:0000259" key="9">
    <source>
        <dbReference type="Pfam" id="PF25179"/>
    </source>
</evidence>
<dbReference type="PANTHER" id="PTHR14463:SF10">
    <property type="entry name" value="LIPASE MATURATION FACTOR 1"/>
    <property type="match status" value="1"/>
</dbReference>